<comment type="similarity">
    <text evidence="2 9">Belongs to the RecN family.</text>
</comment>
<dbReference type="GO" id="GO:0006310">
    <property type="term" value="P:DNA recombination"/>
    <property type="evidence" value="ECO:0007669"/>
    <property type="project" value="InterPro"/>
</dbReference>
<dbReference type="GO" id="GO:0005524">
    <property type="term" value="F:ATP binding"/>
    <property type="evidence" value="ECO:0007669"/>
    <property type="project" value="UniProtKB-KW"/>
</dbReference>
<comment type="caution">
    <text evidence="11">The sequence shown here is derived from an EMBL/GenBank/DDBJ whole genome shotgun (WGS) entry which is preliminary data.</text>
</comment>
<accession>A0A7W8ZUH5</accession>
<evidence type="ECO:0000313" key="11">
    <source>
        <dbReference type="EMBL" id="MBB5640407.1"/>
    </source>
</evidence>
<dbReference type="Proteomes" id="UP000561726">
    <property type="component" value="Unassembled WGS sequence"/>
</dbReference>
<dbReference type="RefSeq" id="WP_183323267.1">
    <property type="nucleotide sequence ID" value="NZ_JACHBQ010000001.1"/>
</dbReference>
<protein>
    <recommendedName>
        <fullName evidence="3 9">DNA repair protein RecN</fullName>
    </recommendedName>
    <alternativeName>
        <fullName evidence="8 9">Recombination protein N</fullName>
    </alternativeName>
</protein>
<keyword evidence="7 9" id="KW-0234">DNA repair</keyword>
<feature type="domain" description="RecF/RecN/SMC N-terminal" evidence="10">
    <location>
        <begin position="2"/>
        <end position="517"/>
    </location>
</feature>
<evidence type="ECO:0000313" key="12">
    <source>
        <dbReference type="Proteomes" id="UP000561726"/>
    </source>
</evidence>
<evidence type="ECO:0000256" key="4">
    <source>
        <dbReference type="ARBA" id="ARBA00022741"/>
    </source>
</evidence>
<proteinExistence type="inferred from homology"/>
<dbReference type="CDD" id="cd03241">
    <property type="entry name" value="ABC_RecN"/>
    <property type="match status" value="1"/>
</dbReference>
<dbReference type="Gene3D" id="3.40.50.300">
    <property type="entry name" value="P-loop containing nucleotide triphosphate hydrolases"/>
    <property type="match status" value="2"/>
</dbReference>
<evidence type="ECO:0000259" key="10">
    <source>
        <dbReference type="Pfam" id="PF02463"/>
    </source>
</evidence>
<dbReference type="SUPFAM" id="SSF52540">
    <property type="entry name" value="P-loop containing nucleoside triphosphate hydrolases"/>
    <property type="match status" value="1"/>
</dbReference>
<evidence type="ECO:0000256" key="5">
    <source>
        <dbReference type="ARBA" id="ARBA00022763"/>
    </source>
</evidence>
<dbReference type="NCBIfam" id="TIGR00634">
    <property type="entry name" value="recN"/>
    <property type="match status" value="1"/>
</dbReference>
<gene>
    <name evidence="11" type="ORF">BJ997_000955</name>
</gene>
<keyword evidence="6" id="KW-0067">ATP-binding</keyword>
<dbReference type="GO" id="GO:0006281">
    <property type="term" value="P:DNA repair"/>
    <property type="evidence" value="ECO:0007669"/>
    <property type="project" value="UniProtKB-KW"/>
</dbReference>
<keyword evidence="5 9" id="KW-0227">DNA damage</keyword>
<dbReference type="PANTHER" id="PTHR11059:SF0">
    <property type="entry name" value="DNA REPAIR PROTEIN RECN"/>
    <property type="match status" value="1"/>
</dbReference>
<reference evidence="11 12" key="1">
    <citation type="submission" date="2020-08" db="EMBL/GenBank/DDBJ databases">
        <title>Sequencing the genomes of 1000 actinobacteria strains.</title>
        <authorList>
            <person name="Klenk H.-P."/>
        </authorList>
    </citation>
    <scope>NUCLEOTIDE SEQUENCE [LARGE SCALE GENOMIC DNA]</scope>
    <source>
        <strain evidence="11 12">DSM 21065</strain>
    </source>
</reference>
<dbReference type="InterPro" id="IPR004604">
    <property type="entry name" value="DNA_recomb/repair_RecN"/>
</dbReference>
<evidence type="ECO:0000256" key="8">
    <source>
        <dbReference type="ARBA" id="ARBA00033408"/>
    </source>
</evidence>
<evidence type="ECO:0000256" key="3">
    <source>
        <dbReference type="ARBA" id="ARBA00021315"/>
    </source>
</evidence>
<sequence length="567" mass="59698">MIEELVIRDLGVIAEATLPLGPGFTAVTGETGAGKTMVVTALGLLLGDRADAGTVRLGQPQSSVEGRWVIDPNGLVAERVREAGGDLDGPELILGRTVSSEGRSRAVVGGRSAPAGVLSDLRSALVVVHGQSDQVRLRSAVAQRDALDRFAGPELTEVLGLYQHAFHRWQANQLELDRLAAERDLREREADELRVALALIETVAPQPGEETELTERAERLGNLEELRLGAAQARELLSAEENPDDAPDVIALLEGARRALDRVALHDPALPPLTEAIANAGFVVSDIAAQLSTYLAGVDVDGARELEIVQERRAELAALARKYPGGIDEAIEFLDTGSIRLLELDGDSERIDTLGADAAADYVLVTTLAEQLTALRESAATSLGALVTAELAALAMPDASLVVEIEGRDDVTSTGNDLVKILLQPHAGAEPRPLGRGASGGELSRVMLAIEVVINATDPVPTFVFDEVDAGVGGAAAIEIGRRLARLAETAQVIVVTHLAQVAAFAGNHLSVVKDSDGSVTASSVRQLIGDDRAAEMARLLSGLPDSKSGLEHARELMALAQRVEIC</sequence>
<evidence type="ECO:0000256" key="2">
    <source>
        <dbReference type="ARBA" id="ARBA00009441"/>
    </source>
</evidence>
<dbReference type="AlphaFoldDB" id="A0A7W8ZUH5"/>
<keyword evidence="4" id="KW-0547">Nucleotide-binding</keyword>
<organism evidence="11 12">
    <name type="scientific">Cryobacterium roopkundense</name>
    <dbReference type="NCBI Taxonomy" id="1001240"/>
    <lineage>
        <taxon>Bacteria</taxon>
        <taxon>Bacillati</taxon>
        <taxon>Actinomycetota</taxon>
        <taxon>Actinomycetes</taxon>
        <taxon>Micrococcales</taxon>
        <taxon>Microbacteriaceae</taxon>
        <taxon>Cryobacterium</taxon>
    </lineage>
</organism>
<dbReference type="PANTHER" id="PTHR11059">
    <property type="entry name" value="DNA REPAIR PROTEIN RECN"/>
    <property type="match status" value="1"/>
</dbReference>
<name>A0A7W8ZUH5_9MICO</name>
<dbReference type="EMBL" id="JACHBQ010000001">
    <property type="protein sequence ID" value="MBB5640407.1"/>
    <property type="molecule type" value="Genomic_DNA"/>
</dbReference>
<dbReference type="GO" id="GO:0043590">
    <property type="term" value="C:bacterial nucleoid"/>
    <property type="evidence" value="ECO:0007669"/>
    <property type="project" value="TreeGrafter"/>
</dbReference>
<dbReference type="GO" id="GO:0009432">
    <property type="term" value="P:SOS response"/>
    <property type="evidence" value="ECO:0007669"/>
    <property type="project" value="TreeGrafter"/>
</dbReference>
<dbReference type="Pfam" id="PF02463">
    <property type="entry name" value="SMC_N"/>
    <property type="match status" value="1"/>
</dbReference>
<dbReference type="InterPro" id="IPR027417">
    <property type="entry name" value="P-loop_NTPase"/>
</dbReference>
<evidence type="ECO:0000256" key="1">
    <source>
        <dbReference type="ARBA" id="ARBA00003618"/>
    </source>
</evidence>
<dbReference type="InterPro" id="IPR003395">
    <property type="entry name" value="RecF/RecN/SMC_N"/>
</dbReference>
<comment type="function">
    <text evidence="1 9">May be involved in recombinational repair of damaged DNA.</text>
</comment>
<evidence type="ECO:0000256" key="9">
    <source>
        <dbReference type="PIRNR" id="PIRNR003128"/>
    </source>
</evidence>
<evidence type="ECO:0000256" key="7">
    <source>
        <dbReference type="ARBA" id="ARBA00023204"/>
    </source>
</evidence>
<dbReference type="PIRSF" id="PIRSF003128">
    <property type="entry name" value="RecN"/>
    <property type="match status" value="1"/>
</dbReference>
<evidence type="ECO:0000256" key="6">
    <source>
        <dbReference type="ARBA" id="ARBA00022840"/>
    </source>
</evidence>